<dbReference type="AlphaFoldDB" id="A0AAN6TKT0"/>
<dbReference type="PANTHER" id="PTHR36986">
    <property type="entry name" value="UPF0643 PROTEIN PB2B2.08"/>
    <property type="match status" value="1"/>
</dbReference>
<dbReference type="PANTHER" id="PTHR36986:SF1">
    <property type="entry name" value="UPF0643 PROTEIN PB2B2.08"/>
    <property type="match status" value="1"/>
</dbReference>
<dbReference type="Proteomes" id="UP001302812">
    <property type="component" value="Unassembled WGS sequence"/>
</dbReference>
<gene>
    <name evidence="1" type="ORF">N656DRAFT_775874</name>
</gene>
<accession>A0AAN6TKT0</accession>
<reference evidence="1" key="2">
    <citation type="submission" date="2023-05" db="EMBL/GenBank/DDBJ databases">
        <authorList>
            <consortium name="Lawrence Berkeley National Laboratory"/>
            <person name="Steindorff A."/>
            <person name="Hensen N."/>
            <person name="Bonometti L."/>
            <person name="Westerberg I."/>
            <person name="Brannstrom I.O."/>
            <person name="Guillou S."/>
            <person name="Cros-Aarteil S."/>
            <person name="Calhoun S."/>
            <person name="Haridas S."/>
            <person name="Kuo A."/>
            <person name="Mondo S."/>
            <person name="Pangilinan J."/>
            <person name="Riley R."/>
            <person name="Labutti K."/>
            <person name="Andreopoulos B."/>
            <person name="Lipzen A."/>
            <person name="Chen C."/>
            <person name="Yanf M."/>
            <person name="Daum C."/>
            <person name="Ng V."/>
            <person name="Clum A."/>
            <person name="Ohm R."/>
            <person name="Martin F."/>
            <person name="Silar P."/>
            <person name="Natvig D."/>
            <person name="Lalanne C."/>
            <person name="Gautier V."/>
            <person name="Ament-Velasquez S.L."/>
            <person name="Kruys A."/>
            <person name="Hutchinson M.I."/>
            <person name="Powell A.J."/>
            <person name="Barry K."/>
            <person name="Miller A.N."/>
            <person name="Grigoriev I.V."/>
            <person name="Debuchy R."/>
            <person name="Gladieux P."/>
            <person name="Thoren M.H."/>
            <person name="Johannesson H."/>
        </authorList>
    </citation>
    <scope>NUCLEOTIDE SEQUENCE</scope>
    <source>
        <strain evidence="1">CBS 508.74</strain>
    </source>
</reference>
<keyword evidence="2" id="KW-1185">Reference proteome</keyword>
<dbReference type="InterPro" id="IPR011008">
    <property type="entry name" value="Dimeric_a/b-barrel"/>
</dbReference>
<evidence type="ECO:0000313" key="2">
    <source>
        <dbReference type="Proteomes" id="UP001302812"/>
    </source>
</evidence>
<dbReference type="EMBL" id="MU853334">
    <property type="protein sequence ID" value="KAK4115891.1"/>
    <property type="molecule type" value="Genomic_DNA"/>
</dbReference>
<organism evidence="1 2">
    <name type="scientific">Canariomyces notabilis</name>
    <dbReference type="NCBI Taxonomy" id="2074819"/>
    <lineage>
        <taxon>Eukaryota</taxon>
        <taxon>Fungi</taxon>
        <taxon>Dikarya</taxon>
        <taxon>Ascomycota</taxon>
        <taxon>Pezizomycotina</taxon>
        <taxon>Sordariomycetes</taxon>
        <taxon>Sordariomycetidae</taxon>
        <taxon>Sordariales</taxon>
        <taxon>Chaetomiaceae</taxon>
        <taxon>Canariomyces</taxon>
    </lineage>
</organism>
<reference evidence="1" key="1">
    <citation type="journal article" date="2023" name="Mol. Phylogenet. Evol.">
        <title>Genome-scale phylogeny and comparative genomics of the fungal order Sordariales.</title>
        <authorList>
            <person name="Hensen N."/>
            <person name="Bonometti L."/>
            <person name="Westerberg I."/>
            <person name="Brannstrom I.O."/>
            <person name="Guillou S."/>
            <person name="Cros-Aarteil S."/>
            <person name="Calhoun S."/>
            <person name="Haridas S."/>
            <person name="Kuo A."/>
            <person name="Mondo S."/>
            <person name="Pangilinan J."/>
            <person name="Riley R."/>
            <person name="LaButti K."/>
            <person name="Andreopoulos B."/>
            <person name="Lipzen A."/>
            <person name="Chen C."/>
            <person name="Yan M."/>
            <person name="Daum C."/>
            <person name="Ng V."/>
            <person name="Clum A."/>
            <person name="Steindorff A."/>
            <person name="Ohm R.A."/>
            <person name="Martin F."/>
            <person name="Silar P."/>
            <person name="Natvig D.O."/>
            <person name="Lalanne C."/>
            <person name="Gautier V."/>
            <person name="Ament-Velasquez S.L."/>
            <person name="Kruys A."/>
            <person name="Hutchinson M.I."/>
            <person name="Powell A.J."/>
            <person name="Barry K."/>
            <person name="Miller A.N."/>
            <person name="Grigoriev I.V."/>
            <person name="Debuchy R."/>
            <person name="Gladieux P."/>
            <person name="Hiltunen Thoren M."/>
            <person name="Johannesson H."/>
        </authorList>
    </citation>
    <scope>NUCLEOTIDE SEQUENCE</scope>
    <source>
        <strain evidence="1">CBS 508.74</strain>
    </source>
</reference>
<protein>
    <submittedName>
        <fullName evidence="1">Uncharacterized protein</fullName>
    </submittedName>
</protein>
<dbReference type="SUPFAM" id="SSF54909">
    <property type="entry name" value="Dimeric alpha+beta barrel"/>
    <property type="match status" value="1"/>
</dbReference>
<dbReference type="GeneID" id="89938645"/>
<dbReference type="RefSeq" id="XP_064673461.1">
    <property type="nucleotide sequence ID" value="XM_064814520.1"/>
</dbReference>
<proteinExistence type="predicted"/>
<name>A0AAN6TKT0_9PEZI</name>
<evidence type="ECO:0000313" key="1">
    <source>
        <dbReference type="EMBL" id="KAK4115891.1"/>
    </source>
</evidence>
<comment type="caution">
    <text evidence="1">The sequence shown here is derived from an EMBL/GenBank/DDBJ whole genome shotgun (WGS) entry which is preliminary data.</text>
</comment>
<sequence>MTVSQGPVAVIENQLDAAYPTAVATGAKALAALQKPTMKQSRYLVVSPYSEQEHLLDLESLDIENQLLALSLTTMKCLRDDYATAPYIETFNWADMIATLRALARQINHSWKETSFFVVAFRSQIPPTTAYSDLAVLDKAAHSEATASGGFLKYWFGSPDTEGRNLATCIWRSQEDARKGGMGPAHRKAAVAARSLYSYWKIDRHRLTIKNGIDSWEITEWAE</sequence>